<keyword evidence="2" id="KW-1185">Reference proteome</keyword>
<dbReference type="PANTHER" id="PTHR47331:SF1">
    <property type="entry name" value="GAG-LIKE PROTEIN"/>
    <property type="match status" value="1"/>
</dbReference>
<gene>
    <name evidence="1" type="ORF">QE152_g27288</name>
</gene>
<dbReference type="PANTHER" id="PTHR47331">
    <property type="entry name" value="PHD-TYPE DOMAIN-CONTAINING PROTEIN"/>
    <property type="match status" value="1"/>
</dbReference>
<reference evidence="1 2" key="1">
    <citation type="journal article" date="2024" name="BMC Genomics">
        <title>De novo assembly and annotation of Popillia japonica's genome with initial clues to its potential as an invasive pest.</title>
        <authorList>
            <person name="Cucini C."/>
            <person name="Boschi S."/>
            <person name="Funari R."/>
            <person name="Cardaioli E."/>
            <person name="Iannotti N."/>
            <person name="Marturano G."/>
            <person name="Paoli F."/>
            <person name="Bruttini M."/>
            <person name="Carapelli A."/>
            <person name="Frati F."/>
            <person name="Nardi F."/>
        </authorList>
    </citation>
    <scope>NUCLEOTIDE SEQUENCE [LARGE SCALE GENOMIC DNA]</scope>
    <source>
        <strain evidence="1">DMR45628</strain>
    </source>
</reference>
<name>A0AAW1JTP1_POPJA</name>
<comment type="caution">
    <text evidence="1">The sequence shown here is derived from an EMBL/GenBank/DDBJ whole genome shotgun (WGS) entry which is preliminary data.</text>
</comment>
<dbReference type="Pfam" id="PF05380">
    <property type="entry name" value="Peptidase_A17"/>
    <property type="match status" value="1"/>
</dbReference>
<proteinExistence type="predicted"/>
<dbReference type="EMBL" id="JASPKY010000332">
    <property type="protein sequence ID" value="KAK9708320.1"/>
    <property type="molecule type" value="Genomic_DNA"/>
</dbReference>
<accession>A0AAW1JTP1</accession>
<dbReference type="InterPro" id="IPR008042">
    <property type="entry name" value="Retrotrans_Pao"/>
</dbReference>
<dbReference type="Proteomes" id="UP001458880">
    <property type="component" value="Unassembled WGS sequence"/>
</dbReference>
<sequence>MRDFYVVDWITGADTPDEVNIIINQTSDLLQGAVFELRKWHLSQANVPNILHIDSSTENIQAINPTDNVKALGLSWSTTEDSFLYNLGEQSAPFKITKRYILSFISQSFDHLGLLAPVITSGKLLMQRLWQLQVYWDESVPTHIHSEFLNYKEQFKQIKNTAKGDFNV</sequence>
<protein>
    <submittedName>
        <fullName evidence="1">Pao retrotransposon peptidase</fullName>
    </submittedName>
</protein>
<dbReference type="AlphaFoldDB" id="A0AAW1JTP1"/>
<organism evidence="1 2">
    <name type="scientific">Popillia japonica</name>
    <name type="common">Japanese beetle</name>
    <dbReference type="NCBI Taxonomy" id="7064"/>
    <lineage>
        <taxon>Eukaryota</taxon>
        <taxon>Metazoa</taxon>
        <taxon>Ecdysozoa</taxon>
        <taxon>Arthropoda</taxon>
        <taxon>Hexapoda</taxon>
        <taxon>Insecta</taxon>
        <taxon>Pterygota</taxon>
        <taxon>Neoptera</taxon>
        <taxon>Endopterygota</taxon>
        <taxon>Coleoptera</taxon>
        <taxon>Polyphaga</taxon>
        <taxon>Scarabaeiformia</taxon>
        <taxon>Scarabaeidae</taxon>
        <taxon>Rutelinae</taxon>
        <taxon>Popillia</taxon>
    </lineage>
</organism>
<evidence type="ECO:0000313" key="2">
    <source>
        <dbReference type="Proteomes" id="UP001458880"/>
    </source>
</evidence>
<evidence type="ECO:0000313" key="1">
    <source>
        <dbReference type="EMBL" id="KAK9708320.1"/>
    </source>
</evidence>